<evidence type="ECO:0000313" key="3">
    <source>
        <dbReference type="EMBL" id="GJJ09168.1"/>
    </source>
</evidence>
<dbReference type="PANTHER" id="PTHR38248">
    <property type="entry name" value="FUNK1 6"/>
    <property type="match status" value="1"/>
</dbReference>
<feature type="region of interest" description="Disordered" evidence="1">
    <location>
        <begin position="588"/>
        <end position="642"/>
    </location>
</feature>
<dbReference type="InterPro" id="IPR011009">
    <property type="entry name" value="Kinase-like_dom_sf"/>
</dbReference>
<evidence type="ECO:0000313" key="4">
    <source>
        <dbReference type="Proteomes" id="UP001050691"/>
    </source>
</evidence>
<feature type="compositionally biased region" description="Basic and acidic residues" evidence="1">
    <location>
        <begin position="620"/>
        <end position="629"/>
    </location>
</feature>
<feature type="compositionally biased region" description="Polar residues" evidence="1">
    <location>
        <begin position="598"/>
        <end position="608"/>
    </location>
</feature>
<dbReference type="SUPFAM" id="SSF56112">
    <property type="entry name" value="Protein kinase-like (PK-like)"/>
    <property type="match status" value="1"/>
</dbReference>
<organism evidence="3 4">
    <name type="scientific">Clathrus columnatus</name>
    <dbReference type="NCBI Taxonomy" id="1419009"/>
    <lineage>
        <taxon>Eukaryota</taxon>
        <taxon>Fungi</taxon>
        <taxon>Dikarya</taxon>
        <taxon>Basidiomycota</taxon>
        <taxon>Agaricomycotina</taxon>
        <taxon>Agaricomycetes</taxon>
        <taxon>Phallomycetidae</taxon>
        <taxon>Phallales</taxon>
        <taxon>Clathraceae</taxon>
        <taxon>Clathrus</taxon>
    </lineage>
</organism>
<evidence type="ECO:0000259" key="2">
    <source>
        <dbReference type="Pfam" id="PF17667"/>
    </source>
</evidence>
<protein>
    <recommendedName>
        <fullName evidence="2">Fungal-type protein kinase domain-containing protein</fullName>
    </recommendedName>
</protein>
<dbReference type="PROSITE" id="PS00109">
    <property type="entry name" value="PROTEIN_KINASE_TYR"/>
    <property type="match status" value="1"/>
</dbReference>
<dbReference type="GO" id="GO:0004672">
    <property type="term" value="F:protein kinase activity"/>
    <property type="evidence" value="ECO:0007669"/>
    <property type="project" value="InterPro"/>
</dbReference>
<evidence type="ECO:0000256" key="1">
    <source>
        <dbReference type="SAM" id="MobiDB-lite"/>
    </source>
</evidence>
<dbReference type="Proteomes" id="UP001050691">
    <property type="component" value="Unassembled WGS sequence"/>
</dbReference>
<feature type="domain" description="Fungal-type protein kinase" evidence="2">
    <location>
        <begin position="287"/>
        <end position="467"/>
    </location>
</feature>
<dbReference type="AlphaFoldDB" id="A0AAV5A6R3"/>
<name>A0AAV5A6R3_9AGAM</name>
<dbReference type="EMBL" id="BPWL01000004">
    <property type="protein sequence ID" value="GJJ09168.1"/>
    <property type="molecule type" value="Genomic_DNA"/>
</dbReference>
<proteinExistence type="predicted"/>
<dbReference type="PANTHER" id="PTHR38248:SF2">
    <property type="entry name" value="FUNK1 11"/>
    <property type="match status" value="1"/>
</dbReference>
<sequence>MDRYILTAQDQPEYSSTFYDGRFDDMWWEVSRYVVGPMPVDDFLQRFLRSLTPNPTPFLPITFSNLESLFEETSGEPGPYTKFVSRTPSFDSVNAVQPICSNFELRDVHSNPMHAFESLEIQPDLCVFNRNISDTDLCDPSKTEIMLKLSTDSEDPFDDNGKYEIGRNGSRAGRYTLGQITAYAAAQHAAQFRTHIFSILLFPKYARLFRWDRAGVVVTERFPLCSQYLMEFCHLYNHATPHVRGLDVSVSIPSETDASKACVALGGESPLSLVQLSLGSSSYIISRKDSWRLDSQTPEHDVYDRLRSSNVPNIPTVIEGGNILDHETFTQDLLQEELVWMRNPPRRLKKHRHYRLILKEIATPLHLFPSTKILVRAIHDAIKAHRAAYFDAGILHRDISSGNIMIYNNGGLLIDWDMSKNTQDKGARQTERTGTWPFISCRLLKDPTASQGLTDDVESFIHVITWVSFRYAKHNLPDEAVLVFLTSVFDYAWSGKDGLTKGGDTKMNYLNFPSQLMKTEFENPLLKMLLTKITKTISFRYRAEPSLEDADDDEVTLDRLLNAYKKRLGTLNNSEWIINELASVLKSPNWPANDEAKNTQIAQSTTRTGGRFPPSSLKRKNSEDVEGKNKKSRALTSRSIKQ</sequence>
<comment type="caution">
    <text evidence="3">The sequence shown here is derived from an EMBL/GenBank/DDBJ whole genome shotgun (WGS) entry which is preliminary data.</text>
</comment>
<keyword evidence="4" id="KW-1185">Reference proteome</keyword>
<dbReference type="Gene3D" id="1.10.510.10">
    <property type="entry name" value="Transferase(Phosphotransferase) domain 1"/>
    <property type="match status" value="1"/>
</dbReference>
<reference evidence="3" key="1">
    <citation type="submission" date="2021-10" db="EMBL/GenBank/DDBJ databases">
        <title>De novo Genome Assembly of Clathrus columnatus (Basidiomycota, Fungi) Using Illumina and Nanopore Sequence Data.</title>
        <authorList>
            <person name="Ogiso-Tanaka E."/>
            <person name="Itagaki H."/>
            <person name="Hosoya T."/>
            <person name="Hosaka K."/>
        </authorList>
    </citation>
    <scope>NUCLEOTIDE SEQUENCE</scope>
    <source>
        <strain evidence="3">MO-923</strain>
    </source>
</reference>
<gene>
    <name evidence="3" type="ORF">Clacol_003390</name>
</gene>
<dbReference type="InterPro" id="IPR008266">
    <property type="entry name" value="Tyr_kinase_AS"/>
</dbReference>
<dbReference type="Pfam" id="PF17667">
    <property type="entry name" value="Pkinase_fungal"/>
    <property type="match status" value="1"/>
</dbReference>
<dbReference type="InterPro" id="IPR040976">
    <property type="entry name" value="Pkinase_fungal"/>
</dbReference>
<accession>A0AAV5A6R3</accession>